<dbReference type="NCBIfam" id="TIGR03696">
    <property type="entry name" value="Rhs_assc_core"/>
    <property type="match status" value="1"/>
</dbReference>
<reference evidence="1 2" key="2">
    <citation type="submission" date="2017-08" db="EMBL/GenBank/DDBJ databases">
        <title>WGS of novel Burkholderia cepaca complex species.</title>
        <authorList>
            <person name="Lipuma J."/>
            <person name="Spilker T."/>
        </authorList>
    </citation>
    <scope>NUCLEOTIDE SEQUENCE [LARGE SCALE GENOMIC DNA]</scope>
    <source>
        <strain evidence="1 2">AU17325</strain>
    </source>
</reference>
<proteinExistence type="predicted"/>
<sequence>MVDKVWLMLIQYRKLIELANTRRGARSSASARQLTATRTDQPLRYAGQYADDSTGRHNTFRFYDPDVGQFINQDPIGLLGGDNLYRYADNSVSWTDPLGLARTPGHFLKWMWSRPSTGQHMEGIEFSGSDNPKPGRLIFSRQPAFTLKQKLSPKIEGRQSGDKLYFRGTKPPVILMAGDALQE</sequence>
<name>A0A228IMN9_9BURK</name>
<dbReference type="AlphaFoldDB" id="A0A228IMN9"/>
<dbReference type="EMBL" id="NKFA01000007">
    <property type="protein sequence ID" value="OXI43636.1"/>
    <property type="molecule type" value="Genomic_DNA"/>
</dbReference>
<accession>A0A228IMN9</accession>
<dbReference type="PRINTS" id="PR00394">
    <property type="entry name" value="RHSPROTEIN"/>
</dbReference>
<organism evidence="1 2">
    <name type="scientific">Burkholderia aenigmatica</name>
    <dbReference type="NCBI Taxonomy" id="2015348"/>
    <lineage>
        <taxon>Bacteria</taxon>
        <taxon>Pseudomonadati</taxon>
        <taxon>Pseudomonadota</taxon>
        <taxon>Betaproteobacteria</taxon>
        <taxon>Burkholderiales</taxon>
        <taxon>Burkholderiaceae</taxon>
        <taxon>Burkholderia</taxon>
        <taxon>Burkholderia cepacia complex</taxon>
    </lineage>
</organism>
<gene>
    <name evidence="1" type="ORF">CFB84_18925</name>
</gene>
<dbReference type="InterPro" id="IPR022385">
    <property type="entry name" value="Rhs_assc_core"/>
</dbReference>
<dbReference type="OrthoDB" id="5445630at2"/>
<protein>
    <recommendedName>
        <fullName evidence="3">RHS repeat-associated core domain-containing protein</fullName>
    </recommendedName>
</protein>
<comment type="caution">
    <text evidence="1">The sequence shown here is derived from an EMBL/GenBank/DDBJ whole genome shotgun (WGS) entry which is preliminary data.</text>
</comment>
<reference evidence="2" key="1">
    <citation type="submission" date="2017-06" db="EMBL/GenBank/DDBJ databases">
        <authorList>
            <person name="LiPuma J."/>
            <person name="Spilker T."/>
        </authorList>
    </citation>
    <scope>NUCLEOTIDE SEQUENCE [LARGE SCALE GENOMIC DNA]</scope>
    <source>
        <strain evidence="2">AU17325</strain>
    </source>
</reference>
<dbReference type="PANTHER" id="PTHR32305:SF15">
    <property type="entry name" value="PROTEIN RHSA-RELATED"/>
    <property type="match status" value="1"/>
</dbReference>
<dbReference type="Proteomes" id="UP000214600">
    <property type="component" value="Unassembled WGS sequence"/>
</dbReference>
<evidence type="ECO:0008006" key="3">
    <source>
        <dbReference type="Google" id="ProtNLM"/>
    </source>
</evidence>
<evidence type="ECO:0000313" key="1">
    <source>
        <dbReference type="EMBL" id="OXI43636.1"/>
    </source>
</evidence>
<dbReference type="PANTHER" id="PTHR32305">
    <property type="match status" value="1"/>
</dbReference>
<dbReference type="InterPro" id="IPR050708">
    <property type="entry name" value="T6SS_VgrG/RHS"/>
</dbReference>
<dbReference type="Gene3D" id="2.180.10.10">
    <property type="entry name" value="RHS repeat-associated core"/>
    <property type="match status" value="1"/>
</dbReference>
<evidence type="ECO:0000313" key="2">
    <source>
        <dbReference type="Proteomes" id="UP000214600"/>
    </source>
</evidence>